<proteinExistence type="predicted"/>
<gene>
    <name evidence="2" type="ORF">At1D1609_43350</name>
</gene>
<evidence type="ECO:0000259" key="1">
    <source>
        <dbReference type="PROSITE" id="PS50213"/>
    </source>
</evidence>
<dbReference type="SUPFAM" id="SSF82153">
    <property type="entry name" value="FAS1 domain"/>
    <property type="match status" value="1"/>
</dbReference>
<dbReference type="InterPro" id="IPR036378">
    <property type="entry name" value="FAS1_dom_sf"/>
</dbReference>
<dbReference type="AlphaFoldDB" id="A0A2L2LJ81"/>
<reference evidence="2 3" key="1">
    <citation type="submission" date="2018-02" db="EMBL/GenBank/DDBJ databases">
        <title>Complete genome sequence of Agrobacterium tumefaciens 1D1609.</title>
        <authorList>
            <person name="Cho S.-T."/>
            <person name="Haryono M."/>
            <person name="Chang H.-H."/>
            <person name="Santos M.N."/>
            <person name="Lai E.-M."/>
            <person name="Kuo C.-H."/>
        </authorList>
    </citation>
    <scope>NUCLEOTIDE SEQUENCE [LARGE SCALE GENOMIC DNA]</scope>
    <source>
        <strain evidence="2 3">1D1609</strain>
    </source>
</reference>
<feature type="domain" description="FAS1" evidence="1">
    <location>
        <begin position="1"/>
        <end position="26"/>
    </location>
</feature>
<dbReference type="Gene3D" id="2.30.180.10">
    <property type="entry name" value="FAS1 domain"/>
    <property type="match status" value="1"/>
</dbReference>
<dbReference type="PROSITE" id="PS50213">
    <property type="entry name" value="FAS1"/>
    <property type="match status" value="1"/>
</dbReference>
<accession>A0A2L2LJ81</accession>
<organism evidence="2 3">
    <name type="scientific">Agrobacterium tumefaciens</name>
    <dbReference type="NCBI Taxonomy" id="358"/>
    <lineage>
        <taxon>Bacteria</taxon>
        <taxon>Pseudomonadati</taxon>
        <taxon>Pseudomonadota</taxon>
        <taxon>Alphaproteobacteria</taxon>
        <taxon>Hyphomicrobiales</taxon>
        <taxon>Rhizobiaceae</taxon>
        <taxon>Rhizobium/Agrobacterium group</taxon>
        <taxon>Agrobacterium</taxon>
        <taxon>Agrobacterium tumefaciens complex</taxon>
    </lineage>
</organism>
<name>A0A2L2LJ81_AGRTU</name>
<dbReference type="EMBL" id="CP026925">
    <property type="protein sequence ID" value="AVH44379.1"/>
    <property type="molecule type" value="Genomic_DNA"/>
</dbReference>
<dbReference type="Pfam" id="PF02469">
    <property type="entry name" value="Fasciclin"/>
    <property type="match status" value="1"/>
</dbReference>
<protein>
    <recommendedName>
        <fullName evidence="1">FAS1 domain-containing protein</fullName>
    </recommendedName>
</protein>
<dbReference type="InterPro" id="IPR000782">
    <property type="entry name" value="FAS1_domain"/>
</dbReference>
<dbReference type="Proteomes" id="UP000237717">
    <property type="component" value="Chromosome II"/>
</dbReference>
<sequence length="91" mass="9644">MGGVAHVTIADVKQSNGVIYVIDKVLLHKMWSGAIPSSERPATLEGAGLFSFIVERLPNYMFGRTAMSRTSLSSPVIGPTSVAAPVSRLTV</sequence>
<evidence type="ECO:0000313" key="3">
    <source>
        <dbReference type="Proteomes" id="UP000237717"/>
    </source>
</evidence>
<evidence type="ECO:0000313" key="2">
    <source>
        <dbReference type="EMBL" id="AVH44379.1"/>
    </source>
</evidence>